<sequence length="135" mass="14975">MDLIKLYNNNDDLNCPQLLEGLQRRFTMFNGGFGQEQLDWLHALLTASVTKETELDLQGAACHVPVHPGSTDPICLAWNYEELLAVIRAHSSVVCYMAGHSHDGGYCQDKDTGVHPRDDRRGIAMIPDQGLLGIQ</sequence>
<dbReference type="EMBL" id="CM043807">
    <property type="protein sequence ID" value="KAI4803375.1"/>
    <property type="molecule type" value="Genomic_DNA"/>
</dbReference>
<evidence type="ECO:0000313" key="2">
    <source>
        <dbReference type="Proteomes" id="UP001057452"/>
    </source>
</evidence>
<comment type="caution">
    <text evidence="1">The sequence shown here is derived from an EMBL/GenBank/DDBJ whole genome shotgun (WGS) entry which is preliminary data.</text>
</comment>
<organism evidence="1 2">
    <name type="scientific">Chaenocephalus aceratus</name>
    <name type="common">Blackfin icefish</name>
    <name type="synonym">Chaenichthys aceratus</name>
    <dbReference type="NCBI Taxonomy" id="36190"/>
    <lineage>
        <taxon>Eukaryota</taxon>
        <taxon>Metazoa</taxon>
        <taxon>Chordata</taxon>
        <taxon>Craniata</taxon>
        <taxon>Vertebrata</taxon>
        <taxon>Euteleostomi</taxon>
        <taxon>Actinopterygii</taxon>
        <taxon>Neopterygii</taxon>
        <taxon>Teleostei</taxon>
        <taxon>Neoteleostei</taxon>
        <taxon>Acanthomorphata</taxon>
        <taxon>Eupercaria</taxon>
        <taxon>Perciformes</taxon>
        <taxon>Notothenioidei</taxon>
        <taxon>Channichthyidae</taxon>
        <taxon>Chaenocephalus</taxon>
    </lineage>
</organism>
<protein>
    <submittedName>
        <fullName evidence="1">Uncharacterized protein</fullName>
    </submittedName>
</protein>
<accession>A0ACB9VT47</accession>
<evidence type="ECO:0000313" key="1">
    <source>
        <dbReference type="EMBL" id="KAI4803375.1"/>
    </source>
</evidence>
<reference evidence="1" key="1">
    <citation type="submission" date="2022-05" db="EMBL/GenBank/DDBJ databases">
        <title>Chromosome-level genome of Chaenocephalus aceratus.</title>
        <authorList>
            <person name="Park H."/>
        </authorList>
    </citation>
    <scope>NUCLEOTIDE SEQUENCE</scope>
    <source>
        <strain evidence="1">KU_202001</strain>
    </source>
</reference>
<dbReference type="Proteomes" id="UP001057452">
    <property type="component" value="Chromosome 23"/>
</dbReference>
<proteinExistence type="predicted"/>
<keyword evidence="2" id="KW-1185">Reference proteome</keyword>
<name>A0ACB9VT47_CHAAC</name>
<gene>
    <name evidence="1" type="ORF">KUCAC02_006924</name>
</gene>